<comment type="caution">
    <text evidence="2">The sequence shown here is derived from an EMBL/GenBank/DDBJ whole genome shotgun (WGS) entry which is preliminary data.</text>
</comment>
<proteinExistence type="predicted"/>
<name>A0A151ZAH9_TIELA</name>
<feature type="region of interest" description="Disordered" evidence="1">
    <location>
        <begin position="1"/>
        <end position="59"/>
    </location>
</feature>
<protein>
    <submittedName>
        <fullName evidence="2">Dynacortin</fullName>
    </submittedName>
</protein>
<reference evidence="2 3" key="1">
    <citation type="submission" date="2015-12" db="EMBL/GenBank/DDBJ databases">
        <title>Dictyostelia acquired genes for synthesis and detection of signals that induce cell-type specialization by lateral gene transfer from prokaryotes.</title>
        <authorList>
            <person name="Gloeckner G."/>
            <person name="Schaap P."/>
        </authorList>
    </citation>
    <scope>NUCLEOTIDE SEQUENCE [LARGE SCALE GENOMIC DNA]</scope>
    <source>
        <strain evidence="2 3">TK</strain>
    </source>
</reference>
<feature type="compositionally biased region" description="Polar residues" evidence="1">
    <location>
        <begin position="50"/>
        <end position="59"/>
    </location>
</feature>
<feature type="compositionally biased region" description="Polar residues" evidence="1">
    <location>
        <begin position="236"/>
        <end position="246"/>
    </location>
</feature>
<feature type="region of interest" description="Disordered" evidence="1">
    <location>
        <begin position="73"/>
        <end position="118"/>
    </location>
</feature>
<keyword evidence="3" id="KW-1185">Reference proteome</keyword>
<feature type="compositionally biased region" description="Polar residues" evidence="1">
    <location>
        <begin position="150"/>
        <end position="176"/>
    </location>
</feature>
<sequence>MSTLTPEEQREEQRLNKALSGKLNSQQGKTRPISSKWEPVNTKSIPGIPVNSTSSNNLNSDFGKLSVGVSSGVDTSSPYSGVVGVTPQNSVSDEKLKQEQQRLKKWGLSSEEDSKAENIPTYQSLNSSQGLNKSPSVTFNANGDIVYPNTPTKVTNSTSQENLVDSTSIMSNVDSHTSQEKMSQEAKRLERWGLKINTNSISSGSSNTSSTSSTPAQTSTTPQTQSIPSSPFTTSASQSVATTNKESGLQQQQVQQFLDRVVFSAKSVKLILHKKSTNFEGCISILMELVKESATFGISLNPENPMSFDISQNAGKLAGAVNEFVIKSSQSDYNPKSILEEIQSLLGLLFLAVAAN</sequence>
<organism evidence="2 3">
    <name type="scientific">Tieghemostelium lacteum</name>
    <name type="common">Slime mold</name>
    <name type="synonym">Dictyostelium lacteum</name>
    <dbReference type="NCBI Taxonomy" id="361077"/>
    <lineage>
        <taxon>Eukaryota</taxon>
        <taxon>Amoebozoa</taxon>
        <taxon>Evosea</taxon>
        <taxon>Eumycetozoa</taxon>
        <taxon>Dictyostelia</taxon>
        <taxon>Dictyosteliales</taxon>
        <taxon>Raperosteliaceae</taxon>
        <taxon>Tieghemostelium</taxon>
    </lineage>
</organism>
<dbReference type="InParanoid" id="A0A151ZAH9"/>
<feature type="compositionally biased region" description="Basic and acidic residues" evidence="1">
    <location>
        <begin position="92"/>
        <end position="102"/>
    </location>
</feature>
<dbReference type="Proteomes" id="UP000076078">
    <property type="component" value="Unassembled WGS sequence"/>
</dbReference>
<dbReference type="AlphaFoldDB" id="A0A151ZAH9"/>
<gene>
    <name evidence="2" type="ORF">DLAC_07812</name>
</gene>
<feature type="region of interest" description="Disordered" evidence="1">
    <location>
        <begin position="198"/>
        <end position="246"/>
    </location>
</feature>
<feature type="compositionally biased region" description="Low complexity" evidence="1">
    <location>
        <begin position="198"/>
        <end position="235"/>
    </location>
</feature>
<dbReference type="OMA" id="RWGLKIN"/>
<evidence type="ECO:0000313" key="3">
    <source>
        <dbReference type="Proteomes" id="UP000076078"/>
    </source>
</evidence>
<feature type="compositionally biased region" description="Basic and acidic residues" evidence="1">
    <location>
        <begin position="177"/>
        <end position="186"/>
    </location>
</feature>
<feature type="region of interest" description="Disordered" evidence="1">
    <location>
        <begin position="150"/>
        <end position="186"/>
    </location>
</feature>
<evidence type="ECO:0000256" key="1">
    <source>
        <dbReference type="SAM" id="MobiDB-lite"/>
    </source>
</evidence>
<evidence type="ECO:0000313" key="2">
    <source>
        <dbReference type="EMBL" id="KYQ90936.1"/>
    </source>
</evidence>
<feature type="compositionally biased region" description="Polar residues" evidence="1">
    <location>
        <begin position="22"/>
        <end position="33"/>
    </location>
</feature>
<accession>A0A151ZAH9</accession>
<dbReference type="STRING" id="361077.A0A151ZAH9"/>
<dbReference type="EMBL" id="LODT01000035">
    <property type="protein sequence ID" value="KYQ90936.1"/>
    <property type="molecule type" value="Genomic_DNA"/>
</dbReference>
<dbReference type="FunCoup" id="A0A151ZAH9">
    <property type="interactions" value="529"/>
</dbReference>
<dbReference type="OrthoDB" id="18032at2759"/>